<protein>
    <submittedName>
        <fullName evidence="1">Endo-1,4-beta-xylanase C</fullName>
    </submittedName>
</protein>
<dbReference type="EMBL" id="PP079414">
    <property type="protein sequence ID" value="WWO60262.1"/>
    <property type="molecule type" value="Genomic_DNA"/>
</dbReference>
<name>A0ABZ2GY38_9CAUD</name>
<reference evidence="1 2" key="1">
    <citation type="submission" date="2024-01" db="EMBL/GenBank/DDBJ databases">
        <title>Novel lytic viruses for Xanthomonas sp. and Stenotrophomonas maltophilia.</title>
        <authorList>
            <person name="Petrzik K."/>
            <person name="Brazdova S."/>
            <person name="Sovova L."/>
            <person name="Neoralova M."/>
        </authorList>
    </citation>
    <scope>NUCLEOTIDE SEQUENCE [LARGE SCALE GENOMIC DNA]</scope>
</reference>
<proteinExistence type="predicted"/>
<organism evidence="1 2">
    <name type="scientific">Xanthomonas phage SB3</name>
    <dbReference type="NCBI Taxonomy" id="3117472"/>
    <lineage>
        <taxon>Viruses</taxon>
        <taxon>Duplodnaviria</taxon>
        <taxon>Heunggongvirae</taxon>
        <taxon>Uroviricota</taxon>
        <taxon>Caudoviricetes</taxon>
        <taxon>Autographivirales</taxon>
        <taxon>Autonotataviridae</taxon>
        <taxon>Euvesivirus</taxon>
        <taxon>Euvesivirus SB3</taxon>
    </lineage>
</organism>
<evidence type="ECO:0000313" key="2">
    <source>
        <dbReference type="Proteomes" id="UP001386178"/>
    </source>
</evidence>
<dbReference type="Proteomes" id="UP001386178">
    <property type="component" value="Segment"/>
</dbReference>
<evidence type="ECO:0000313" key="1">
    <source>
        <dbReference type="EMBL" id="WWO60262.1"/>
    </source>
</evidence>
<sequence>MHFRLFDRPLIVDDPLSQLRISGVYDDYDPGTPYEGRVQIINSVGKCTVEVLDSNLPPGAFVYIDNISKEVVVKWPKYTPPVETISLLENGDFSQGDTGSWTNTGEGNPFVIEPDSDGNMSMKFKSGFYDGHFSRSPLAPVKNINRPITLTGQIAQGKSSKKKLLGSVLLVWFNEKREVMHWSEGNWVMSGGGYQEAKVIAAANHPDVKFVCAQIHFHRNGQNHPGWADNIKWDHVWEKGYNEDEMKFVTVRVTDALNNSVVHRGEIEERALWATSTLYPTLVLEQISPNQQLSSVLIGAAKNSEPMDVMTPGIADFRVTFKTNVNETKYPLDSIGTSLTIKSVSLKENVKSTTLETDKLTPGMSIKSTLLWRNAVNTAYPVEGVGPKLAITQVTFK</sequence>
<accession>A0ABZ2GY38</accession>
<keyword evidence="2" id="KW-1185">Reference proteome</keyword>